<dbReference type="OrthoDB" id="9788221at2"/>
<feature type="active site" evidence="3">
    <location>
        <position position="45"/>
    </location>
</feature>
<dbReference type="AlphaFoldDB" id="E8U8T5"/>
<comment type="similarity">
    <text evidence="1">Belongs to the PhzF family.</text>
</comment>
<gene>
    <name evidence="4" type="ordered locus">Deima_1826</name>
</gene>
<keyword evidence="5" id="KW-1185">Reference proteome</keyword>
<evidence type="ECO:0000313" key="4">
    <source>
        <dbReference type="EMBL" id="ADV67474.1"/>
    </source>
</evidence>
<dbReference type="HOGENOM" id="CLU_048756_0_2_0"/>
<protein>
    <submittedName>
        <fullName evidence="4">Phenazine biosynthesis protein PhzF family</fullName>
    </submittedName>
</protein>
<dbReference type="RefSeq" id="WP_013556979.1">
    <property type="nucleotide sequence ID" value="NC_014958.1"/>
</dbReference>
<dbReference type="PIRSF" id="PIRSF016184">
    <property type="entry name" value="PhzC_PhzF"/>
    <property type="match status" value="1"/>
</dbReference>
<keyword evidence="2" id="KW-0413">Isomerase</keyword>
<evidence type="ECO:0000256" key="1">
    <source>
        <dbReference type="ARBA" id="ARBA00008270"/>
    </source>
</evidence>
<dbReference type="Pfam" id="PF02567">
    <property type="entry name" value="PhzC-PhzF"/>
    <property type="match status" value="1"/>
</dbReference>
<dbReference type="PANTHER" id="PTHR13774">
    <property type="entry name" value="PHENAZINE BIOSYNTHESIS PROTEIN"/>
    <property type="match status" value="1"/>
</dbReference>
<reference evidence="5" key="2">
    <citation type="submission" date="2011-01" db="EMBL/GenBank/DDBJ databases">
        <title>The complete genome of Deinococcus maricopensis DSM 21211.</title>
        <authorList>
            <consortium name="US DOE Joint Genome Institute (JGI-PGF)"/>
            <person name="Lucas S."/>
            <person name="Copeland A."/>
            <person name="Lapidus A."/>
            <person name="Goodwin L."/>
            <person name="Pitluck S."/>
            <person name="Kyrpides N."/>
            <person name="Mavromatis K."/>
            <person name="Pagani I."/>
            <person name="Ivanova N."/>
            <person name="Ovchinnikova G."/>
            <person name="Zeytun A."/>
            <person name="Detter J.C."/>
            <person name="Han C."/>
            <person name="Land M."/>
            <person name="Hauser L."/>
            <person name="Markowitz V."/>
            <person name="Cheng J.-F."/>
            <person name="Hugenholtz P."/>
            <person name="Woyke T."/>
            <person name="Wu D."/>
            <person name="Pukall R."/>
            <person name="Gehrich-Schroeter G."/>
            <person name="Brambilla E."/>
            <person name="Klenk H.-P."/>
            <person name="Eisen J.A."/>
        </authorList>
    </citation>
    <scope>NUCLEOTIDE SEQUENCE [LARGE SCALE GENOMIC DNA]</scope>
    <source>
        <strain evidence="5">DSM 21211 / LMG 22137 / NRRL B-23946 / LB-34</strain>
    </source>
</reference>
<dbReference type="EMBL" id="CP002454">
    <property type="protein sequence ID" value="ADV67474.1"/>
    <property type="molecule type" value="Genomic_DNA"/>
</dbReference>
<dbReference type="Proteomes" id="UP000008635">
    <property type="component" value="Chromosome"/>
</dbReference>
<dbReference type="SUPFAM" id="SSF54506">
    <property type="entry name" value="Diaminopimelate epimerase-like"/>
    <property type="match status" value="1"/>
</dbReference>
<dbReference type="PANTHER" id="PTHR13774:SF39">
    <property type="entry name" value="BIOSYNTHESIS PROTEIN, PUTATIVE-RELATED"/>
    <property type="match status" value="1"/>
</dbReference>
<evidence type="ECO:0000256" key="2">
    <source>
        <dbReference type="ARBA" id="ARBA00023235"/>
    </source>
</evidence>
<dbReference type="KEGG" id="dmr:Deima_1826"/>
<dbReference type="Gene3D" id="3.10.310.10">
    <property type="entry name" value="Diaminopimelate Epimerase, Chain A, domain 1"/>
    <property type="match status" value="2"/>
</dbReference>
<sequence>MVQYSEVSAFTETPGMGNGAGVILEAGALTDAEMQRLAAFIGLPESVFVTDVSPGRARVRYFTPTQEIDFCGHATVALGLMLAGRGHWRGEPLHLETLVGTVPLELEVQDGRPHRVWMQQPTLEVRDVPRELRGRIAEALGVNERVFHRGLPLASAYTGLWTTFVPLVDAMVVDSLDPDMDAIRTLSEDLGVTGLHPYAPMGPDRFAARDFAPLVGIPEDPVTGSASGALIALLAERGLIPRRGTLAAGTCYQGHAMGQPGDVSVEVTLERDRASSVRVGGCAVVEREGRHDPRGA</sequence>
<reference evidence="4 5" key="1">
    <citation type="journal article" date="2011" name="Stand. Genomic Sci.">
        <title>Complete genome sequence of Deinococcus maricopensis type strain (LB-34).</title>
        <authorList>
            <person name="Pukall R."/>
            <person name="Zeytun A."/>
            <person name="Lucas S."/>
            <person name="Lapidus A."/>
            <person name="Hammon N."/>
            <person name="Deshpande S."/>
            <person name="Nolan M."/>
            <person name="Cheng J.F."/>
            <person name="Pitluck S."/>
            <person name="Liolios K."/>
            <person name="Pagani I."/>
            <person name="Mikhailova N."/>
            <person name="Ivanova N."/>
            <person name="Mavromatis K."/>
            <person name="Pati A."/>
            <person name="Tapia R."/>
            <person name="Han C."/>
            <person name="Goodwin L."/>
            <person name="Chen A."/>
            <person name="Palaniappan K."/>
            <person name="Land M."/>
            <person name="Hauser L."/>
            <person name="Chang Y.J."/>
            <person name="Jeffries C.D."/>
            <person name="Brambilla E.M."/>
            <person name="Rohde M."/>
            <person name="Goker M."/>
            <person name="Detter J.C."/>
            <person name="Woyke T."/>
            <person name="Bristow J."/>
            <person name="Eisen J.A."/>
            <person name="Markowitz V."/>
            <person name="Hugenholtz P."/>
            <person name="Kyrpides N.C."/>
            <person name="Klenk H.P."/>
        </authorList>
    </citation>
    <scope>NUCLEOTIDE SEQUENCE [LARGE SCALE GENOMIC DNA]</scope>
    <source>
        <strain evidence="5">DSM 21211 / LMG 22137 / NRRL B-23946 / LB-34</strain>
    </source>
</reference>
<dbReference type="STRING" id="709986.Deima_1826"/>
<accession>E8U8T5</accession>
<dbReference type="GO" id="GO:0016853">
    <property type="term" value="F:isomerase activity"/>
    <property type="evidence" value="ECO:0007669"/>
    <property type="project" value="UniProtKB-KW"/>
</dbReference>
<dbReference type="InterPro" id="IPR003719">
    <property type="entry name" value="Phenazine_PhzF-like"/>
</dbReference>
<dbReference type="GO" id="GO:0005737">
    <property type="term" value="C:cytoplasm"/>
    <property type="evidence" value="ECO:0007669"/>
    <property type="project" value="TreeGrafter"/>
</dbReference>
<dbReference type="eggNOG" id="COG0384">
    <property type="taxonomic scope" value="Bacteria"/>
</dbReference>
<dbReference type="NCBIfam" id="TIGR00654">
    <property type="entry name" value="PhzF_family"/>
    <property type="match status" value="1"/>
</dbReference>
<organism evidence="4 5">
    <name type="scientific">Deinococcus maricopensis (strain DSM 21211 / LMG 22137 / NRRL B-23946 / LB-34)</name>
    <dbReference type="NCBI Taxonomy" id="709986"/>
    <lineage>
        <taxon>Bacteria</taxon>
        <taxon>Thermotogati</taxon>
        <taxon>Deinococcota</taxon>
        <taxon>Deinococci</taxon>
        <taxon>Deinococcales</taxon>
        <taxon>Deinococcaceae</taxon>
        <taxon>Deinococcus</taxon>
    </lineage>
</organism>
<evidence type="ECO:0000313" key="5">
    <source>
        <dbReference type="Proteomes" id="UP000008635"/>
    </source>
</evidence>
<evidence type="ECO:0000256" key="3">
    <source>
        <dbReference type="PIRSR" id="PIRSR016184-1"/>
    </source>
</evidence>
<name>E8U8T5_DEIML</name>
<proteinExistence type="inferred from homology"/>